<evidence type="ECO:0000313" key="1">
    <source>
        <dbReference type="EMBL" id="WNZ27384.1"/>
    </source>
</evidence>
<gene>
    <name evidence="1" type="ORF">HJG54_31360</name>
</gene>
<sequence>MLPPLHLLLTSIVDYAGLFPPAQLNLSEAMATYAQAQSSPQSWMLNCFILPATHLSNWIKLLPQFSHFSIQPWPLSVILSQNWTTELEQIQSLIAAEKGDRLQIRTLEVAPLPPSAISTISHQLPPEIEVFFEIPFDAELEPYLQALHQAGRAAKLRTGGINSDQFPGSSQLAQRILALAEAAIPFKATAGLHHPLRSRYALTYAANSPTATMHGFLNLAILAASAYQHSLYQHSLPLEQAVALLEETSLAQFQFSNTAISWRNQLLSTDAIAQTRQLFFRSFGSCSYQDPITDLEQLKLL</sequence>
<dbReference type="AlphaFoldDB" id="A0AA96WLB2"/>
<reference evidence="1" key="1">
    <citation type="submission" date="2020-05" db="EMBL/GenBank/DDBJ databases">
        <authorList>
            <person name="Zhu T."/>
            <person name="Keshari N."/>
            <person name="Lu X."/>
        </authorList>
    </citation>
    <scope>NUCLEOTIDE SEQUENCE</scope>
    <source>
        <strain evidence="1">NK1-12</strain>
    </source>
</reference>
<proteinExistence type="predicted"/>
<organism evidence="1">
    <name type="scientific">Leptolyngbya sp. NK1-12</name>
    <dbReference type="NCBI Taxonomy" id="2547451"/>
    <lineage>
        <taxon>Bacteria</taxon>
        <taxon>Bacillati</taxon>
        <taxon>Cyanobacteriota</taxon>
        <taxon>Cyanophyceae</taxon>
        <taxon>Leptolyngbyales</taxon>
        <taxon>Leptolyngbyaceae</taxon>
        <taxon>Leptolyngbya group</taxon>
        <taxon>Leptolyngbya</taxon>
    </lineage>
</organism>
<protein>
    <submittedName>
        <fullName evidence="1">Uncharacterized protein</fullName>
    </submittedName>
</protein>
<dbReference type="RefSeq" id="WP_316437058.1">
    <property type="nucleotide sequence ID" value="NZ_CP053587.1"/>
</dbReference>
<accession>A0AA96WLB2</accession>
<dbReference type="EMBL" id="CP053587">
    <property type="protein sequence ID" value="WNZ27384.1"/>
    <property type="molecule type" value="Genomic_DNA"/>
</dbReference>
<name>A0AA96WLB2_9CYAN</name>